<gene>
    <name evidence="1" type="ORF">M6D93_11530</name>
</gene>
<dbReference type="EMBL" id="CP097332">
    <property type="protein sequence ID" value="UQX86936.1"/>
    <property type="molecule type" value="Genomic_DNA"/>
</dbReference>
<organism evidence="1 2">
    <name type="scientific">Jatrophihabitans telluris</name>
    <dbReference type="NCBI Taxonomy" id="2038343"/>
    <lineage>
        <taxon>Bacteria</taxon>
        <taxon>Bacillati</taxon>
        <taxon>Actinomycetota</taxon>
        <taxon>Actinomycetes</taxon>
        <taxon>Jatrophihabitantales</taxon>
        <taxon>Jatrophihabitantaceae</taxon>
        <taxon>Jatrophihabitans</taxon>
    </lineage>
</organism>
<proteinExistence type="predicted"/>
<evidence type="ECO:0000313" key="2">
    <source>
        <dbReference type="Proteomes" id="UP001056336"/>
    </source>
</evidence>
<accession>A0ABY4QT64</accession>
<reference evidence="1" key="1">
    <citation type="journal article" date="2018" name="Int. J. Syst. Evol. Microbiol.">
        <title>Jatrophihabitans telluris sp. nov., isolated from sediment soil of lava forest wetlands and the emended description of the genus Jatrophihabitans.</title>
        <authorList>
            <person name="Lee K.C."/>
            <person name="Suh M.K."/>
            <person name="Eom M.K."/>
            <person name="Kim K.K."/>
            <person name="Kim J.S."/>
            <person name="Kim D.S."/>
            <person name="Ko S.H."/>
            <person name="Shin Y.K."/>
            <person name="Lee J.S."/>
        </authorList>
    </citation>
    <scope>NUCLEOTIDE SEQUENCE</scope>
    <source>
        <strain evidence="1">N237</strain>
    </source>
</reference>
<protein>
    <submittedName>
        <fullName evidence="1">Uncharacterized protein</fullName>
    </submittedName>
</protein>
<name>A0ABY4QT64_9ACTN</name>
<dbReference type="Proteomes" id="UP001056336">
    <property type="component" value="Chromosome"/>
</dbReference>
<reference evidence="1" key="2">
    <citation type="submission" date="2022-05" db="EMBL/GenBank/DDBJ databases">
        <authorList>
            <person name="Kim J.-S."/>
            <person name="Lee K."/>
            <person name="Suh M."/>
            <person name="Eom M."/>
            <person name="Kim J.-S."/>
            <person name="Kim D.-S."/>
            <person name="Ko S.-H."/>
            <person name="Shin Y."/>
            <person name="Lee J.-S."/>
        </authorList>
    </citation>
    <scope>NUCLEOTIDE SEQUENCE</scope>
    <source>
        <strain evidence="1">N237</strain>
    </source>
</reference>
<sequence>MFMTLTIEPGATEAGTLYLKELMWIMAAGWATTEDEPVGATLELIAELMVELIAELIDDPAAGVVEAVECVDELQALSNPSARTAAEPASATRVLPVLALLPVLGCRRCGVSELVGSVLTVMR</sequence>
<evidence type="ECO:0000313" key="1">
    <source>
        <dbReference type="EMBL" id="UQX86936.1"/>
    </source>
</evidence>
<dbReference type="RefSeq" id="WP_249769347.1">
    <property type="nucleotide sequence ID" value="NZ_CP097332.1"/>
</dbReference>
<keyword evidence="2" id="KW-1185">Reference proteome</keyword>